<evidence type="ECO:0000313" key="4">
    <source>
        <dbReference type="WBParaSite" id="SPAL_0001319200.1"/>
    </source>
</evidence>
<proteinExistence type="predicted"/>
<keyword evidence="1" id="KW-0732">Signal</keyword>
<protein>
    <submittedName>
        <fullName evidence="3 4">Lipoprotein</fullName>
    </submittedName>
</protein>
<dbReference type="WBParaSite" id="SPAL_0001319200.1">
    <property type="protein sequence ID" value="SPAL_0001319200.1"/>
    <property type="gene ID" value="SPAL_0001319200"/>
</dbReference>
<evidence type="ECO:0000313" key="2">
    <source>
        <dbReference type="Proteomes" id="UP000046392"/>
    </source>
</evidence>
<dbReference type="PROSITE" id="PS51257">
    <property type="entry name" value="PROKAR_LIPOPROTEIN"/>
    <property type="match status" value="1"/>
</dbReference>
<evidence type="ECO:0000313" key="3">
    <source>
        <dbReference type="WBParaSite" id="SPAL_0000928300.1"/>
    </source>
</evidence>
<accession>A0A0N5C5G4</accession>
<organism evidence="2 4">
    <name type="scientific">Strongyloides papillosus</name>
    <name type="common">Intestinal threadworm</name>
    <dbReference type="NCBI Taxonomy" id="174720"/>
    <lineage>
        <taxon>Eukaryota</taxon>
        <taxon>Metazoa</taxon>
        <taxon>Ecdysozoa</taxon>
        <taxon>Nematoda</taxon>
        <taxon>Chromadorea</taxon>
        <taxon>Rhabditida</taxon>
        <taxon>Tylenchina</taxon>
        <taxon>Panagrolaimomorpha</taxon>
        <taxon>Strongyloidoidea</taxon>
        <taxon>Strongyloididae</taxon>
        <taxon>Strongyloides</taxon>
    </lineage>
</organism>
<name>A0A0N5C5G4_STREA</name>
<dbReference type="Proteomes" id="UP000046392">
    <property type="component" value="Unplaced"/>
</dbReference>
<sequence length="77" mass="8548">MKTIYIIFFLSFFIACGSYGSTPAVIEKNGLVGKCKKLKCKYKCMQEHKLGECNFSGTEGNPETRKAECICIAIPSE</sequence>
<feature type="signal peptide" evidence="1">
    <location>
        <begin position="1"/>
        <end position="20"/>
    </location>
</feature>
<keyword evidence="2" id="KW-1185">Reference proteome</keyword>
<dbReference type="AlphaFoldDB" id="A0A0N5C5G4"/>
<feature type="chain" id="PRO_5009790773" evidence="1">
    <location>
        <begin position="21"/>
        <end position="77"/>
    </location>
</feature>
<evidence type="ECO:0000256" key="1">
    <source>
        <dbReference type="SAM" id="SignalP"/>
    </source>
</evidence>
<reference evidence="3 4" key="1">
    <citation type="submission" date="2017-02" db="UniProtKB">
        <authorList>
            <consortium name="WormBaseParasite"/>
        </authorList>
    </citation>
    <scope>IDENTIFICATION</scope>
</reference>
<dbReference type="WBParaSite" id="SPAL_0000928300.1">
    <property type="protein sequence ID" value="SPAL_0000928300.1"/>
    <property type="gene ID" value="SPAL_0000928300"/>
</dbReference>